<dbReference type="EMBL" id="MZGX01000034">
    <property type="protein sequence ID" value="OPX42133.1"/>
    <property type="molecule type" value="Genomic_DNA"/>
</dbReference>
<feature type="transmembrane region" description="Helical" evidence="1">
    <location>
        <begin position="64"/>
        <end position="88"/>
    </location>
</feature>
<keyword evidence="1" id="KW-0472">Membrane</keyword>
<feature type="transmembrane region" description="Helical" evidence="1">
    <location>
        <begin position="143"/>
        <end position="167"/>
    </location>
</feature>
<dbReference type="Proteomes" id="UP000191554">
    <property type="component" value="Unassembled WGS sequence"/>
</dbReference>
<dbReference type="OrthoDB" id="9789229at2"/>
<accession>A0A1V4SEG7</accession>
<keyword evidence="3" id="KW-1185">Reference proteome</keyword>
<dbReference type="STRING" id="48256.CLHUN_40400"/>
<dbReference type="InterPro" id="IPR010540">
    <property type="entry name" value="CmpB_TMEM229"/>
</dbReference>
<name>A0A1V4SEG7_RUMHU</name>
<dbReference type="Pfam" id="PF06541">
    <property type="entry name" value="ABC_trans_CmpB"/>
    <property type="match status" value="1"/>
</dbReference>
<feature type="transmembrane region" description="Helical" evidence="1">
    <location>
        <begin position="6"/>
        <end position="30"/>
    </location>
</feature>
<evidence type="ECO:0000256" key="1">
    <source>
        <dbReference type="SAM" id="Phobius"/>
    </source>
</evidence>
<keyword evidence="1" id="KW-1133">Transmembrane helix</keyword>
<reference evidence="2 3" key="1">
    <citation type="submission" date="2017-03" db="EMBL/GenBank/DDBJ databases">
        <title>Genome sequence of Clostridium hungatei DSM 14427.</title>
        <authorList>
            <person name="Poehlein A."/>
            <person name="Daniel R."/>
        </authorList>
    </citation>
    <scope>NUCLEOTIDE SEQUENCE [LARGE SCALE GENOMIC DNA]</scope>
    <source>
        <strain evidence="2 3">DSM 14427</strain>
    </source>
</reference>
<keyword evidence="1" id="KW-0812">Transmembrane</keyword>
<comment type="caution">
    <text evidence="2">The sequence shown here is derived from an EMBL/GenBank/DDBJ whole genome shotgun (WGS) entry which is preliminary data.</text>
</comment>
<dbReference type="RefSeq" id="WP_080066496.1">
    <property type="nucleotide sequence ID" value="NZ_MZGX01000034.1"/>
</dbReference>
<protein>
    <recommendedName>
        <fullName evidence="4">ABC-transporter type IV</fullName>
    </recommendedName>
</protein>
<gene>
    <name evidence="2" type="ORF">CLHUN_40400</name>
</gene>
<feature type="transmembrane region" description="Helical" evidence="1">
    <location>
        <begin position="109"/>
        <end position="131"/>
    </location>
</feature>
<evidence type="ECO:0000313" key="2">
    <source>
        <dbReference type="EMBL" id="OPX42133.1"/>
    </source>
</evidence>
<dbReference type="AlphaFoldDB" id="A0A1V4SEG7"/>
<evidence type="ECO:0000313" key="3">
    <source>
        <dbReference type="Proteomes" id="UP000191554"/>
    </source>
</evidence>
<proteinExistence type="predicted"/>
<feature type="transmembrane region" description="Helical" evidence="1">
    <location>
        <begin position="37"/>
        <end position="58"/>
    </location>
</feature>
<sequence length="317" mass="36497">MQNAEVIIVYFTIYSVIGWVCEVIYCSLLAKRIVNRGFLAGPVCPVYGFGALFIIWILEPVAFSIPIIFISSIVITSTVEYVTGWLLETFFGTRWWDYSQNRFNLEGRVCLKNSIYFGIMSVLLIKVAHPFTEYMVSSLPAGYLKIMVLLLLAAFIVDSIFTLNTLVNLNERLRRLYEFTEELRRNADIGEWFNEREFLKSFEKLKVIIEEGKAGLNQKIEEGKTGLSQKIEEGKAGLSQKIEEGKAGLNQKIEESKIDINKKLREKFEALTSKKGSGQRLIRAFPHMRSIRYNVQLSHLKEVLKDIKRDLKQKVMK</sequence>
<organism evidence="2 3">
    <name type="scientific">Ruminiclostridium hungatei</name>
    <name type="common">Clostridium hungatei</name>
    <dbReference type="NCBI Taxonomy" id="48256"/>
    <lineage>
        <taxon>Bacteria</taxon>
        <taxon>Bacillati</taxon>
        <taxon>Bacillota</taxon>
        <taxon>Clostridia</taxon>
        <taxon>Eubacteriales</taxon>
        <taxon>Oscillospiraceae</taxon>
        <taxon>Ruminiclostridium</taxon>
    </lineage>
</organism>
<evidence type="ECO:0008006" key="4">
    <source>
        <dbReference type="Google" id="ProtNLM"/>
    </source>
</evidence>